<dbReference type="GO" id="GO:0004615">
    <property type="term" value="F:phosphomannomutase activity"/>
    <property type="evidence" value="ECO:0007669"/>
    <property type="project" value="UniProtKB-EC"/>
</dbReference>
<dbReference type="NCBIfam" id="TIGR01484">
    <property type="entry name" value="HAD-SF-IIB"/>
    <property type="match status" value="1"/>
</dbReference>
<feature type="binding site" evidence="11">
    <location>
        <position position="193"/>
    </location>
    <ligand>
        <name>alpha-D-mannose 1-phosphate</name>
        <dbReference type="ChEBI" id="CHEBI:58409"/>
    </ligand>
</feature>
<dbReference type="PANTHER" id="PTHR10466:SF0">
    <property type="entry name" value="PHOSPHOMANNOMUTASE"/>
    <property type="match status" value="1"/>
</dbReference>
<proteinExistence type="inferred from homology"/>
<comment type="pathway">
    <text evidence="2">Nucleotide-sugar biosynthesis; GDP-alpha-D-mannose biosynthesis; alpha-D-mannose 1-phosphate from D-fructose 6-phosphate: step 2/2.</text>
</comment>
<name>A0A7Y0EW22_9BIFI</name>
<gene>
    <name evidence="13" type="ORF">G1C98_1152</name>
</gene>
<evidence type="ECO:0000256" key="11">
    <source>
        <dbReference type="PIRSR" id="PIRSR605002-2"/>
    </source>
</evidence>
<feature type="binding site" evidence="11">
    <location>
        <position position="140"/>
    </location>
    <ligand>
        <name>alpha-D-mannose 1-phosphate</name>
        <dbReference type="ChEBI" id="CHEBI:58409"/>
    </ligand>
</feature>
<evidence type="ECO:0000256" key="10">
    <source>
        <dbReference type="PIRSR" id="PIRSR605002-1"/>
    </source>
</evidence>
<feature type="binding site" evidence="12">
    <location>
        <position position="224"/>
    </location>
    <ligand>
        <name>Mg(2+)</name>
        <dbReference type="ChEBI" id="CHEBI:18420"/>
        <label>1</label>
    </ligand>
</feature>
<evidence type="ECO:0000256" key="9">
    <source>
        <dbReference type="ARBA" id="ARBA00023235"/>
    </source>
</evidence>
<evidence type="ECO:0000256" key="1">
    <source>
        <dbReference type="ARBA" id="ARBA00004496"/>
    </source>
</evidence>
<keyword evidence="7 12" id="KW-0479">Metal-binding</keyword>
<feature type="binding site" evidence="11">
    <location>
        <position position="32"/>
    </location>
    <ligand>
        <name>alpha-D-mannose 1-phosphate</name>
        <dbReference type="ChEBI" id="CHEBI:58409"/>
    </ligand>
</feature>
<reference evidence="13 14" key="1">
    <citation type="submission" date="2020-02" db="EMBL/GenBank/DDBJ databases">
        <title>Characterization of phylogenetic diversity of novel bifidobacterial species isolated in Czech ZOOs.</title>
        <authorList>
            <person name="Lugli G.A."/>
            <person name="Vera N.B."/>
            <person name="Ventura M."/>
        </authorList>
    </citation>
    <scope>NUCLEOTIDE SEQUENCE [LARGE SCALE GENOMIC DNA]</scope>
    <source>
        <strain evidence="13 14">DSM 109960</strain>
    </source>
</reference>
<feature type="binding site" evidence="12">
    <location>
        <position position="23"/>
    </location>
    <ligand>
        <name>Mg(2+)</name>
        <dbReference type="ChEBI" id="CHEBI:18420"/>
        <label>1</label>
    </ligand>
</feature>
<dbReference type="Proteomes" id="UP000529710">
    <property type="component" value="Unassembled WGS sequence"/>
</dbReference>
<dbReference type="InterPro" id="IPR023214">
    <property type="entry name" value="HAD_sf"/>
</dbReference>
<dbReference type="InterPro" id="IPR043169">
    <property type="entry name" value="PMM_cap"/>
</dbReference>
<evidence type="ECO:0000313" key="14">
    <source>
        <dbReference type="Proteomes" id="UP000529710"/>
    </source>
</evidence>
<feature type="active site" description="Nucleophile" evidence="10">
    <location>
        <position position="23"/>
    </location>
</feature>
<comment type="similarity">
    <text evidence="3">Belongs to the eukaryotic PMM family.</text>
</comment>
<organism evidence="13 14">
    <name type="scientific">Bifidobacterium erythrocebi</name>
    <dbReference type="NCBI Taxonomy" id="2675325"/>
    <lineage>
        <taxon>Bacteria</taxon>
        <taxon>Bacillati</taxon>
        <taxon>Actinomycetota</taxon>
        <taxon>Actinomycetes</taxon>
        <taxon>Bifidobacteriales</taxon>
        <taxon>Bifidobacteriaceae</taxon>
        <taxon>Bifidobacterium</taxon>
    </lineage>
</organism>
<dbReference type="UniPathway" id="UPA00126">
    <property type="reaction ID" value="UER00424"/>
</dbReference>
<dbReference type="AlphaFoldDB" id="A0A7Y0EW22"/>
<keyword evidence="8 12" id="KW-0460">Magnesium</keyword>
<sequence>MIRQWDRLDYDDLARHTRLIGFDLDNTLANSRKPMLPDVAARFTELTRHIDVAVITGGRWELVVSQIINVLGPQACKANLHLMPTSGTRYYRWVQGAWKRVFSHDLTEDQCARAAASLERRARELGMWPEHVWGERIENRGSQITLSVLGQQAPLEAKQAFDPDGSLKRRLAQAVAADLPDLKVHAGGYTSIDVSQQGIDKGFAVRELARLNGFPVGQMVFVGDRMSEDGNDYPAAQAGAMGVAVNSPRDTIRFIDAMLERIA</sequence>
<dbReference type="RefSeq" id="WP_169080222.1">
    <property type="nucleotide sequence ID" value="NZ_JAAIIF010000009.1"/>
</dbReference>
<dbReference type="GO" id="GO:0016791">
    <property type="term" value="F:phosphatase activity"/>
    <property type="evidence" value="ECO:0007669"/>
    <property type="project" value="UniProtKB-ARBA"/>
</dbReference>
<feature type="active site" description="Proton donor/acceptor" evidence="10">
    <location>
        <position position="25"/>
    </location>
</feature>
<dbReference type="InterPro" id="IPR006379">
    <property type="entry name" value="HAD-SF_hydro_IIB"/>
</dbReference>
<evidence type="ECO:0000256" key="7">
    <source>
        <dbReference type="ARBA" id="ARBA00022723"/>
    </source>
</evidence>
<dbReference type="EMBL" id="JAAIIF010000009">
    <property type="protein sequence ID" value="NMM96416.1"/>
    <property type="molecule type" value="Genomic_DNA"/>
</dbReference>
<dbReference type="EC" id="5.4.2.8" evidence="5"/>
<feature type="binding site" evidence="11">
    <location>
        <position position="191"/>
    </location>
    <ligand>
        <name>alpha-D-mannose 1-phosphate</name>
        <dbReference type="ChEBI" id="CHEBI:58409"/>
    </ligand>
</feature>
<dbReference type="GO" id="GO:0009298">
    <property type="term" value="P:GDP-mannose biosynthetic process"/>
    <property type="evidence" value="ECO:0007669"/>
    <property type="project" value="UniProtKB-UniPathway"/>
</dbReference>
<dbReference type="SFLD" id="SFLDG01143">
    <property type="entry name" value="C2.B.3:_Phosphomannomutase_Lik"/>
    <property type="match status" value="1"/>
</dbReference>
<dbReference type="GO" id="GO:0006013">
    <property type="term" value="P:mannose metabolic process"/>
    <property type="evidence" value="ECO:0007669"/>
    <property type="project" value="TreeGrafter"/>
</dbReference>
<keyword evidence="9" id="KW-0413">Isomerase</keyword>
<keyword evidence="14" id="KW-1185">Reference proteome</keyword>
<dbReference type="GO" id="GO:0046872">
    <property type="term" value="F:metal ion binding"/>
    <property type="evidence" value="ECO:0007669"/>
    <property type="project" value="UniProtKB-KW"/>
</dbReference>
<dbReference type="InterPro" id="IPR036412">
    <property type="entry name" value="HAD-like_sf"/>
</dbReference>
<dbReference type="SUPFAM" id="SSF56784">
    <property type="entry name" value="HAD-like"/>
    <property type="match status" value="1"/>
</dbReference>
<protein>
    <recommendedName>
        <fullName evidence="5">phosphomannomutase</fullName>
        <ecNumber evidence="5">5.4.2.8</ecNumber>
    </recommendedName>
</protein>
<comment type="cofactor">
    <cofactor evidence="12">
        <name>Mg(2+)</name>
        <dbReference type="ChEBI" id="CHEBI:18420"/>
    </cofactor>
</comment>
<evidence type="ECO:0000256" key="8">
    <source>
        <dbReference type="ARBA" id="ARBA00022842"/>
    </source>
</evidence>
<keyword evidence="6" id="KW-0963">Cytoplasm</keyword>
<evidence type="ECO:0000256" key="4">
    <source>
        <dbReference type="ARBA" id="ARBA00011738"/>
    </source>
</evidence>
<evidence type="ECO:0000256" key="5">
    <source>
        <dbReference type="ARBA" id="ARBA00012730"/>
    </source>
</evidence>
<evidence type="ECO:0000256" key="12">
    <source>
        <dbReference type="PIRSR" id="PIRSR605002-3"/>
    </source>
</evidence>
<feature type="binding site" evidence="12">
    <location>
        <position position="25"/>
    </location>
    <ligand>
        <name>Mg(2+)</name>
        <dbReference type="ChEBI" id="CHEBI:18420"/>
        <label>1</label>
    </ligand>
</feature>
<comment type="subunit">
    <text evidence="4">Homodimer.</text>
</comment>
<dbReference type="Gene3D" id="3.30.1240.20">
    <property type="match status" value="1"/>
</dbReference>
<evidence type="ECO:0000256" key="3">
    <source>
        <dbReference type="ARBA" id="ARBA00009736"/>
    </source>
</evidence>
<comment type="subcellular location">
    <subcellularLocation>
        <location evidence="1">Cytoplasm</location>
    </subcellularLocation>
</comment>
<comment type="caution">
    <text evidence="13">The sequence shown here is derived from an EMBL/GenBank/DDBJ whole genome shotgun (WGS) entry which is preliminary data.</text>
</comment>
<dbReference type="Pfam" id="PF03332">
    <property type="entry name" value="PMM"/>
    <property type="match status" value="1"/>
</dbReference>
<evidence type="ECO:0000313" key="13">
    <source>
        <dbReference type="EMBL" id="NMM96416.1"/>
    </source>
</evidence>
<dbReference type="GO" id="GO:0005829">
    <property type="term" value="C:cytosol"/>
    <property type="evidence" value="ECO:0007669"/>
    <property type="project" value="TreeGrafter"/>
</dbReference>
<dbReference type="Gene3D" id="3.40.50.1000">
    <property type="entry name" value="HAD superfamily/HAD-like"/>
    <property type="match status" value="1"/>
</dbReference>
<evidence type="ECO:0000256" key="6">
    <source>
        <dbReference type="ARBA" id="ARBA00022490"/>
    </source>
</evidence>
<dbReference type="GO" id="GO:0006487">
    <property type="term" value="P:protein N-linked glycosylation"/>
    <property type="evidence" value="ECO:0007669"/>
    <property type="project" value="TreeGrafter"/>
</dbReference>
<evidence type="ECO:0000256" key="2">
    <source>
        <dbReference type="ARBA" id="ARBA00004699"/>
    </source>
</evidence>
<accession>A0A7Y0EW22</accession>
<dbReference type="SFLD" id="SFLDG01140">
    <property type="entry name" value="C2.B:_Phosphomannomutase_and_P"/>
    <property type="match status" value="1"/>
</dbReference>
<dbReference type="PANTHER" id="PTHR10466">
    <property type="entry name" value="PHOSPHOMANNOMUTASE"/>
    <property type="match status" value="1"/>
</dbReference>
<dbReference type="SFLD" id="SFLDS00003">
    <property type="entry name" value="Haloacid_Dehalogenase"/>
    <property type="match status" value="1"/>
</dbReference>
<dbReference type="InterPro" id="IPR005002">
    <property type="entry name" value="PMM"/>
</dbReference>